<reference evidence="1" key="1">
    <citation type="submission" date="2020-07" db="EMBL/GenBank/DDBJ databases">
        <title>The High-quality genome of the commercially important snow crab, Chionoecetes opilio.</title>
        <authorList>
            <person name="Jeong J.-H."/>
            <person name="Ryu S."/>
        </authorList>
    </citation>
    <scope>NUCLEOTIDE SEQUENCE</scope>
    <source>
        <strain evidence="1">MADBK_172401_WGS</strain>
        <tissue evidence="1">Digestive gland</tissue>
    </source>
</reference>
<comment type="caution">
    <text evidence="1">The sequence shown here is derived from an EMBL/GenBank/DDBJ whole genome shotgun (WGS) entry which is preliminary data.</text>
</comment>
<proteinExistence type="predicted"/>
<organism evidence="1 2">
    <name type="scientific">Chionoecetes opilio</name>
    <name type="common">Atlantic snow crab</name>
    <name type="synonym">Cancer opilio</name>
    <dbReference type="NCBI Taxonomy" id="41210"/>
    <lineage>
        <taxon>Eukaryota</taxon>
        <taxon>Metazoa</taxon>
        <taxon>Ecdysozoa</taxon>
        <taxon>Arthropoda</taxon>
        <taxon>Crustacea</taxon>
        <taxon>Multicrustacea</taxon>
        <taxon>Malacostraca</taxon>
        <taxon>Eumalacostraca</taxon>
        <taxon>Eucarida</taxon>
        <taxon>Decapoda</taxon>
        <taxon>Pleocyemata</taxon>
        <taxon>Brachyura</taxon>
        <taxon>Eubrachyura</taxon>
        <taxon>Majoidea</taxon>
        <taxon>Majidae</taxon>
        <taxon>Chionoecetes</taxon>
    </lineage>
</organism>
<dbReference type="EMBL" id="JACEEZ010003972">
    <property type="protein sequence ID" value="KAG0726807.1"/>
    <property type="molecule type" value="Genomic_DNA"/>
</dbReference>
<name>A0A8J4YGD8_CHIOP</name>
<sequence length="131" mass="15091">MARCSADTAEEETHRARMFSLHDIIHMSKRGKEVNRKCAMHGEPQIMFSTTKRTMLCITCFRESSIDARHHCIDLETAYTQGCKKLDRAVMVSGHPHPASPSLINFPFPLSDLCFPFLFFLFYPKPYFVCL</sequence>
<protein>
    <submittedName>
        <fullName evidence="1">RING finger protein 207</fullName>
    </submittedName>
</protein>
<dbReference type="OrthoDB" id="9049620at2759"/>
<dbReference type="Proteomes" id="UP000770661">
    <property type="component" value="Unassembled WGS sequence"/>
</dbReference>
<dbReference type="PANTHER" id="PTHR22635">
    <property type="entry name" value="RING FINGER PROTEIN 207"/>
    <property type="match status" value="1"/>
</dbReference>
<dbReference type="PANTHER" id="PTHR22635:SF0">
    <property type="entry name" value="RING FINGER PROTEIN 207"/>
    <property type="match status" value="1"/>
</dbReference>
<dbReference type="GO" id="GO:0048471">
    <property type="term" value="C:perinuclear region of cytoplasm"/>
    <property type="evidence" value="ECO:0007669"/>
    <property type="project" value="TreeGrafter"/>
</dbReference>
<dbReference type="AlphaFoldDB" id="A0A8J4YGD8"/>
<dbReference type="GO" id="GO:0044325">
    <property type="term" value="F:transmembrane transporter binding"/>
    <property type="evidence" value="ECO:0007669"/>
    <property type="project" value="TreeGrafter"/>
</dbReference>
<accession>A0A8J4YGD8</accession>
<evidence type="ECO:0000313" key="2">
    <source>
        <dbReference type="Proteomes" id="UP000770661"/>
    </source>
</evidence>
<gene>
    <name evidence="1" type="primary">rnf207b</name>
    <name evidence="1" type="ORF">GWK47_035858</name>
</gene>
<keyword evidence="2" id="KW-1185">Reference proteome</keyword>
<evidence type="ECO:0000313" key="1">
    <source>
        <dbReference type="EMBL" id="KAG0726807.1"/>
    </source>
</evidence>
<dbReference type="InterPro" id="IPR039320">
    <property type="entry name" value="RNF207"/>
</dbReference>
<dbReference type="GO" id="GO:0030544">
    <property type="term" value="F:Hsp70 protein binding"/>
    <property type="evidence" value="ECO:0007669"/>
    <property type="project" value="InterPro"/>
</dbReference>